<sequence>MEETTFHLFSEEDRAQYAPLKAAIDQLAAVCDGARRRDGAGFSGVDTRLGHWLARLPLAAWPEAAFERAWKLAQKYARQLKRAGIDPASLPRPRDTRGGMRHLAIHPSGEGFMLLFPYDAALIASLRQRFPARFRHDPVKHFFLPRDPNPGLALLQWAHTHEFTLGSGVRFALEQEQPDNGKDERGSACAKR</sequence>
<gene>
    <name evidence="1" type="ORF">A4R35_10345</name>
</gene>
<dbReference type="OrthoDB" id="10020586at2"/>
<dbReference type="Proteomes" id="UP000248706">
    <property type="component" value="Unassembled WGS sequence"/>
</dbReference>
<reference evidence="1 2" key="1">
    <citation type="submission" date="2016-08" db="EMBL/GenBank/DDBJ databases">
        <title>Analysis of Carbohydrate Active Enzymes in Thermogemmatispora T81 Reveals Carbohydrate Degradation Ability.</title>
        <authorList>
            <person name="Tomazini A."/>
            <person name="Lal S."/>
            <person name="Stott M."/>
            <person name="Henrissat B."/>
            <person name="Polikarpov I."/>
            <person name="Sparling R."/>
            <person name="Levin D.B."/>
        </authorList>
    </citation>
    <scope>NUCLEOTIDE SEQUENCE [LARGE SCALE GENOMIC DNA]</scope>
    <source>
        <strain evidence="1 2">T81</strain>
    </source>
</reference>
<dbReference type="AlphaFoldDB" id="A0A328VLE3"/>
<evidence type="ECO:0000313" key="2">
    <source>
        <dbReference type="Proteomes" id="UP000248706"/>
    </source>
</evidence>
<organism evidence="1 2">
    <name type="scientific">Thermogemmatispora tikiterensis</name>
    <dbReference type="NCBI Taxonomy" id="1825093"/>
    <lineage>
        <taxon>Bacteria</taxon>
        <taxon>Bacillati</taxon>
        <taxon>Chloroflexota</taxon>
        <taxon>Ktedonobacteria</taxon>
        <taxon>Thermogemmatisporales</taxon>
        <taxon>Thermogemmatisporaceae</taxon>
        <taxon>Thermogemmatispora</taxon>
    </lineage>
</organism>
<accession>A0A328VLE3</accession>
<protein>
    <submittedName>
        <fullName evidence="1">Uncharacterized protein</fullName>
    </submittedName>
</protein>
<proteinExistence type="predicted"/>
<dbReference type="RefSeq" id="WP_112429091.1">
    <property type="nucleotide sequence ID" value="NZ_MCIF01000002.1"/>
</dbReference>
<name>A0A328VLE3_9CHLR</name>
<comment type="caution">
    <text evidence="1">The sequence shown here is derived from an EMBL/GenBank/DDBJ whole genome shotgun (WGS) entry which is preliminary data.</text>
</comment>
<dbReference type="EMBL" id="MCIF01000002">
    <property type="protein sequence ID" value="RAQ95934.1"/>
    <property type="molecule type" value="Genomic_DNA"/>
</dbReference>
<evidence type="ECO:0000313" key="1">
    <source>
        <dbReference type="EMBL" id="RAQ95934.1"/>
    </source>
</evidence>
<keyword evidence="2" id="KW-1185">Reference proteome</keyword>